<name>A0A449BCK8_HAPAX</name>
<organism evidence="2 3">
    <name type="scientific">Haploplasma axanthum</name>
    <name type="common">Acholeplasma axanthum</name>
    <dbReference type="NCBI Taxonomy" id="29552"/>
    <lineage>
        <taxon>Bacteria</taxon>
        <taxon>Bacillati</taxon>
        <taxon>Mycoplasmatota</taxon>
        <taxon>Mollicutes</taxon>
        <taxon>Acholeplasmatales</taxon>
        <taxon>Acholeplasmataceae</taxon>
        <taxon>Haploplasma</taxon>
    </lineage>
</organism>
<evidence type="ECO:0000256" key="1">
    <source>
        <dbReference type="SAM" id="SignalP"/>
    </source>
</evidence>
<reference evidence="2 3" key="1">
    <citation type="submission" date="2019-01" db="EMBL/GenBank/DDBJ databases">
        <authorList>
            <consortium name="Pathogen Informatics"/>
        </authorList>
    </citation>
    <scope>NUCLEOTIDE SEQUENCE [LARGE SCALE GENOMIC DNA]</scope>
    <source>
        <strain evidence="2 3">NCTC10138</strain>
    </source>
</reference>
<dbReference type="EMBL" id="LR215048">
    <property type="protein sequence ID" value="VEU80181.1"/>
    <property type="molecule type" value="Genomic_DNA"/>
</dbReference>
<dbReference type="KEGG" id="aaxa:NCTC10138_00539"/>
<dbReference type="PROSITE" id="PS51257">
    <property type="entry name" value="PROKAR_LIPOPROTEIN"/>
    <property type="match status" value="1"/>
</dbReference>
<dbReference type="RefSeq" id="WP_026390582.1">
    <property type="nucleotide sequence ID" value="NZ_LR215048.1"/>
</dbReference>
<feature type="signal peptide" evidence="1">
    <location>
        <begin position="1"/>
        <end position="21"/>
    </location>
</feature>
<keyword evidence="3" id="KW-1185">Reference proteome</keyword>
<dbReference type="STRING" id="1278311.GCA_000428705_01060"/>
<dbReference type="AlphaFoldDB" id="A0A449BCK8"/>
<feature type="chain" id="PRO_5019256420" evidence="1">
    <location>
        <begin position="22"/>
        <end position="542"/>
    </location>
</feature>
<evidence type="ECO:0000313" key="2">
    <source>
        <dbReference type="EMBL" id="VEU80181.1"/>
    </source>
</evidence>
<keyword evidence="1" id="KW-0732">Signal</keyword>
<dbReference type="Proteomes" id="UP000289841">
    <property type="component" value="Chromosome"/>
</dbReference>
<accession>A0A449BCK8</accession>
<dbReference type="OrthoDB" id="383949at2"/>
<evidence type="ECO:0000313" key="3">
    <source>
        <dbReference type="Proteomes" id="UP000289841"/>
    </source>
</evidence>
<gene>
    <name evidence="2" type="ORF">NCTC10138_00539</name>
</gene>
<sequence>MKKIGSLFIAILLTVVLVSCSKDKFTAKAEVNDLEPGRVEISFKLTVTDEDNLIADDAQINVILKEMDDTVKSEKSSNKASIKSEENGESFQFTNLKENTKYRLVVTTTWKEKSRKLLEREVSTVAVNEVRLTQANIDDFFKMKESSFRYSTFILDGDLDFTEKTDMIKDNLISDFRGIFDGQEHSIKNYTIDSTNSSLGLFGQLGSEAKISNLVLDGITVKTKTNSSSQSKYIGILFGQNSSSSVEIKNITIKNSQINIDEYSSTSSYFRVGILGGVINGKIENVTIENTNTLTIKANKIGSFSSSTNGAAIGGVVGEITSNASVKNVVNAGTINLSIEQTKDKGLEGTNAKINVGGFAGVSISDINETKVSNVISKTNILVDKLAFSISKVATDVKSASVDLNIGGLFGYFNGKTSNLIYEGNITVPKLTYVKDIEDEMSYEYRRVIRVGSLIGYTPASAGSFTNLLRVNGKITIAEQDAANLSANTLFGYSEIKSFGSNEQFGYVGEITDSFTEIKGKQYATVEELFKDNESWIIKNYK</sequence>
<proteinExistence type="predicted"/>
<dbReference type="Gene3D" id="2.160.20.110">
    <property type="match status" value="1"/>
</dbReference>
<protein>
    <submittedName>
        <fullName evidence="2">Uncharacterized protein</fullName>
    </submittedName>
</protein>